<accession>A0A6C0EV09</accession>
<name>A0A6C0EV09_9ZZZZ</name>
<proteinExistence type="predicted"/>
<sequence>MDIEETIINLKVLEKLDKNQKLITRGAYLNIEPSSLIPECLRRWNRQDNRQETIKKINSVINSAITYLKSKSSCDESIFNVKEYLEKSLTGINNLKETYSICTQTCSRLDIIIDKINKFIEEG</sequence>
<dbReference type="EMBL" id="MN738930">
    <property type="protein sequence ID" value="QHT32070.1"/>
    <property type="molecule type" value="Genomic_DNA"/>
</dbReference>
<reference evidence="1" key="1">
    <citation type="journal article" date="2020" name="Nature">
        <title>Giant virus diversity and host interactions through global metagenomics.</title>
        <authorList>
            <person name="Schulz F."/>
            <person name="Roux S."/>
            <person name="Paez-Espino D."/>
            <person name="Jungbluth S."/>
            <person name="Walsh D.A."/>
            <person name="Denef V.J."/>
            <person name="McMahon K.D."/>
            <person name="Konstantinidis K.T."/>
            <person name="Eloe-Fadrosh E.A."/>
            <person name="Kyrpides N.C."/>
            <person name="Woyke T."/>
        </authorList>
    </citation>
    <scope>NUCLEOTIDE SEQUENCE</scope>
    <source>
        <strain evidence="1">GVMAG-M-3300009159-65</strain>
    </source>
</reference>
<dbReference type="AlphaFoldDB" id="A0A6C0EV09"/>
<protein>
    <submittedName>
        <fullName evidence="1">Uncharacterized protein</fullName>
    </submittedName>
</protein>
<organism evidence="1">
    <name type="scientific">viral metagenome</name>
    <dbReference type="NCBI Taxonomy" id="1070528"/>
    <lineage>
        <taxon>unclassified sequences</taxon>
        <taxon>metagenomes</taxon>
        <taxon>organismal metagenomes</taxon>
    </lineage>
</organism>
<evidence type="ECO:0000313" key="1">
    <source>
        <dbReference type="EMBL" id="QHT32070.1"/>
    </source>
</evidence>